<dbReference type="SUPFAM" id="SSF55287">
    <property type="entry name" value="RPB5-like RNA polymerase subunit"/>
    <property type="match status" value="1"/>
</dbReference>
<evidence type="ECO:0000313" key="4">
    <source>
        <dbReference type="Proteomes" id="UP000016927"/>
    </source>
</evidence>
<dbReference type="VEuPathDB" id="MicrosporidiaDB:NBO_447g0001"/>
<gene>
    <name evidence="3" type="primary">RPAB1</name>
    <name evidence="3" type="ORF">NBO_447g0001</name>
</gene>
<dbReference type="HOGENOM" id="CLU_058320_0_1_1"/>
<accession>R0M334</accession>
<dbReference type="STRING" id="578461.R0M334"/>
<dbReference type="InterPro" id="IPR035913">
    <property type="entry name" value="RPB5-like_sf"/>
</dbReference>
<sequence length="169" mass="19375">MVKYRGYNTSEKLLTFEEFKSLNKDASSLKFICSHNNKHIAIHFLDQDKIGKATLELILNDYKRENITNVIFISSTKVSSACQSLIHSGIEIFKEEEMLYNITKHSLVPKHRILTKEEGSKVMDNYRLTVSQMPKILKRDPVCRFLGAESGDIVEITRVSRHSRGVGML</sequence>
<dbReference type="Proteomes" id="UP000016927">
    <property type="component" value="Unassembled WGS sequence"/>
</dbReference>
<protein>
    <submittedName>
        <fullName evidence="3">DNA-directed RNA polymerases I, II, and III subunit RPABC1</fullName>
    </submittedName>
</protein>
<dbReference type="GO" id="GO:0005665">
    <property type="term" value="C:RNA polymerase II, core complex"/>
    <property type="evidence" value="ECO:0007669"/>
    <property type="project" value="TreeGrafter"/>
</dbReference>
<evidence type="ECO:0000313" key="3">
    <source>
        <dbReference type="EMBL" id="EOB12409.1"/>
    </source>
</evidence>
<keyword evidence="4" id="KW-1185">Reference proteome</keyword>
<dbReference type="GO" id="GO:0005736">
    <property type="term" value="C:RNA polymerase I complex"/>
    <property type="evidence" value="ECO:0007669"/>
    <property type="project" value="TreeGrafter"/>
</dbReference>
<dbReference type="AlphaFoldDB" id="R0M334"/>
<dbReference type="InterPro" id="IPR014381">
    <property type="entry name" value="Arch_Rpo5/euc_Rpb5"/>
</dbReference>
<dbReference type="OrthoDB" id="248779at2759"/>
<keyword evidence="1" id="KW-0804">Transcription</keyword>
<dbReference type="GO" id="GO:0042797">
    <property type="term" value="P:tRNA transcription by RNA polymerase III"/>
    <property type="evidence" value="ECO:0007669"/>
    <property type="project" value="TreeGrafter"/>
</dbReference>
<organism evidence="3 4">
    <name type="scientific">Nosema bombycis (strain CQ1 / CVCC 102059)</name>
    <name type="common">Microsporidian parasite</name>
    <name type="synonym">Pebrine of silkworm</name>
    <dbReference type="NCBI Taxonomy" id="578461"/>
    <lineage>
        <taxon>Eukaryota</taxon>
        <taxon>Fungi</taxon>
        <taxon>Fungi incertae sedis</taxon>
        <taxon>Microsporidia</taxon>
        <taxon>Nosematidae</taxon>
        <taxon>Nosema</taxon>
    </lineage>
</organism>
<dbReference type="Pfam" id="PF01191">
    <property type="entry name" value="RNA_pol_Rpb5_C"/>
    <property type="match status" value="1"/>
</dbReference>
<reference evidence="3 4" key="1">
    <citation type="journal article" date="2013" name="BMC Genomics">
        <title>Comparative genomics of parasitic silkworm microsporidia reveal an association between genome expansion and host adaptation.</title>
        <authorList>
            <person name="Pan G."/>
            <person name="Xu J."/>
            <person name="Li T."/>
            <person name="Xia Q."/>
            <person name="Liu S.L."/>
            <person name="Zhang G."/>
            <person name="Li S."/>
            <person name="Li C."/>
            <person name="Liu H."/>
            <person name="Yang L."/>
            <person name="Liu T."/>
            <person name="Zhang X."/>
            <person name="Wu Z."/>
            <person name="Fan W."/>
            <person name="Dang X."/>
            <person name="Xiang H."/>
            <person name="Tao M."/>
            <person name="Li Y."/>
            <person name="Hu J."/>
            <person name="Li Z."/>
            <person name="Lin L."/>
            <person name="Luo J."/>
            <person name="Geng L."/>
            <person name="Wang L."/>
            <person name="Long M."/>
            <person name="Wan Y."/>
            <person name="He N."/>
            <person name="Zhang Z."/>
            <person name="Lu C."/>
            <person name="Keeling P.J."/>
            <person name="Wang J."/>
            <person name="Xiang Z."/>
            <person name="Zhou Z."/>
        </authorList>
    </citation>
    <scope>NUCLEOTIDE SEQUENCE [LARGE SCALE GENOMIC DNA]</scope>
    <source>
        <strain evidence="4">CQ1 / CVCC 102059</strain>
    </source>
</reference>
<name>R0M334_NOSB1</name>
<dbReference type="SUPFAM" id="SSF53036">
    <property type="entry name" value="Eukaryotic RPB5 N-terminal domain"/>
    <property type="match status" value="1"/>
</dbReference>
<dbReference type="PIRSF" id="PIRSF000747">
    <property type="entry name" value="RPB5"/>
    <property type="match status" value="1"/>
</dbReference>
<keyword evidence="3" id="KW-0240">DNA-directed RNA polymerase</keyword>
<dbReference type="Gene3D" id="3.90.940.20">
    <property type="entry name" value="RPB5-like RNA polymerase subunit"/>
    <property type="match status" value="1"/>
</dbReference>
<dbReference type="GO" id="GO:0006362">
    <property type="term" value="P:transcription elongation by RNA polymerase I"/>
    <property type="evidence" value="ECO:0007669"/>
    <property type="project" value="TreeGrafter"/>
</dbReference>
<dbReference type="PANTHER" id="PTHR10535:SF0">
    <property type="entry name" value="DNA-DIRECTED RNA POLYMERASES I, II, AND III SUBUNIT RPABC1"/>
    <property type="match status" value="1"/>
</dbReference>
<dbReference type="GO" id="GO:0003899">
    <property type="term" value="F:DNA-directed RNA polymerase activity"/>
    <property type="evidence" value="ECO:0007669"/>
    <property type="project" value="InterPro"/>
</dbReference>
<proteinExistence type="predicted"/>
<dbReference type="OMA" id="VRDRGYF"/>
<feature type="domain" description="RNA polymerase subunit H/Rpb5 C-terminal" evidence="2">
    <location>
        <begin position="100"/>
        <end position="162"/>
    </location>
</feature>
<dbReference type="GO" id="GO:0006366">
    <property type="term" value="P:transcription by RNA polymerase II"/>
    <property type="evidence" value="ECO:0007669"/>
    <property type="project" value="TreeGrafter"/>
</dbReference>
<dbReference type="InterPro" id="IPR000783">
    <property type="entry name" value="RNA_pol_subH/Rpb5_C"/>
</dbReference>
<dbReference type="Gene3D" id="3.40.1340.10">
    <property type="entry name" value="RNA polymerase, Rpb5, N-terminal domain"/>
    <property type="match status" value="1"/>
</dbReference>
<dbReference type="InterPro" id="IPR036710">
    <property type="entry name" value="RNA_pol_Rpb5_N_sf"/>
</dbReference>
<evidence type="ECO:0000256" key="1">
    <source>
        <dbReference type="ARBA" id="ARBA00023163"/>
    </source>
</evidence>
<dbReference type="PANTHER" id="PTHR10535">
    <property type="entry name" value="DNA-DIRECTED RNA POLYMERASES I, II, AND III SUBUNIT RPABC1"/>
    <property type="match status" value="1"/>
</dbReference>
<evidence type="ECO:0000259" key="2">
    <source>
        <dbReference type="Pfam" id="PF01191"/>
    </source>
</evidence>
<dbReference type="GO" id="GO:0005666">
    <property type="term" value="C:RNA polymerase III complex"/>
    <property type="evidence" value="ECO:0007669"/>
    <property type="project" value="TreeGrafter"/>
</dbReference>
<dbReference type="EMBL" id="KB909355">
    <property type="protein sequence ID" value="EOB12409.1"/>
    <property type="molecule type" value="Genomic_DNA"/>
</dbReference>
<dbReference type="GO" id="GO:0003677">
    <property type="term" value="F:DNA binding"/>
    <property type="evidence" value="ECO:0007669"/>
    <property type="project" value="InterPro"/>
</dbReference>